<dbReference type="OMA" id="MNCADVV"/>
<keyword evidence="4" id="KW-1185">Reference proteome</keyword>
<gene>
    <name evidence="3" type="ORF">S40285_09678</name>
</gene>
<dbReference type="STRING" id="1283841.A0A084Q867"/>
<keyword evidence="2" id="KW-0732">Signal</keyword>
<feature type="region of interest" description="Disordered" evidence="1">
    <location>
        <begin position="213"/>
        <end position="250"/>
    </location>
</feature>
<dbReference type="Proteomes" id="UP000028524">
    <property type="component" value="Unassembled WGS sequence"/>
</dbReference>
<protein>
    <recommendedName>
        <fullName evidence="5">Extracellular protein</fullName>
    </recommendedName>
</protein>
<evidence type="ECO:0000256" key="2">
    <source>
        <dbReference type="SAM" id="SignalP"/>
    </source>
</evidence>
<evidence type="ECO:0000313" key="3">
    <source>
        <dbReference type="EMBL" id="KFA60152.1"/>
    </source>
</evidence>
<dbReference type="PANTHER" id="PTHR36182">
    <property type="entry name" value="PROTEIN, PUTATIVE (AFU_ORTHOLOGUE AFUA_6G10930)-RELATED"/>
    <property type="match status" value="1"/>
</dbReference>
<sequence>MKTFAIASIVCILASGVTAHMQMMDPAPLRSKSNPHTTDADYSMTSPLLADGSNFPCKGYQSLLGTPQGASVATWQPGEKKNFTLAGTAVHGGGSCQASLSYDKGKTWTVIESYIGNCPLKNTWDFTVPHDAKAGSALFAWSWFNQVGNREMYMNCAAVTIGGAGKGDKVPEVEARDKAEAVELEARAVAFSRRPAMFVANVGNGCSTLEGKDVAFPNPGPDVEHGGSNAAPPQGNCSDRKRRHARSLNV</sequence>
<feature type="signal peptide" evidence="2">
    <location>
        <begin position="1"/>
        <end position="19"/>
    </location>
</feature>
<dbReference type="AlphaFoldDB" id="A0A084Q867"/>
<dbReference type="EMBL" id="KL661880">
    <property type="protein sequence ID" value="KFA60152.1"/>
    <property type="molecule type" value="Genomic_DNA"/>
</dbReference>
<name>A0A084Q867_STAC4</name>
<dbReference type="PANTHER" id="PTHR36182:SF1">
    <property type="entry name" value="PROTEIN, PUTATIVE (AFU_ORTHOLOGUE AFUA_6G10930)-RELATED"/>
    <property type="match status" value="1"/>
</dbReference>
<proteinExistence type="predicted"/>
<dbReference type="HOGENOM" id="CLU_032571_2_2_1"/>
<feature type="chain" id="PRO_5001779022" description="Extracellular protein" evidence="2">
    <location>
        <begin position="20"/>
        <end position="250"/>
    </location>
</feature>
<evidence type="ECO:0000256" key="1">
    <source>
        <dbReference type="SAM" id="MobiDB-lite"/>
    </source>
</evidence>
<accession>A0A084Q867</accession>
<evidence type="ECO:0008006" key="5">
    <source>
        <dbReference type="Google" id="ProtNLM"/>
    </source>
</evidence>
<feature type="compositionally biased region" description="Basic residues" evidence="1">
    <location>
        <begin position="240"/>
        <end position="250"/>
    </location>
</feature>
<evidence type="ECO:0000313" key="4">
    <source>
        <dbReference type="Proteomes" id="UP000028524"/>
    </source>
</evidence>
<reference evidence="3 4" key="1">
    <citation type="journal article" date="2014" name="BMC Genomics">
        <title>Comparative genome sequencing reveals chemotype-specific gene clusters in the toxigenic black mold Stachybotrys.</title>
        <authorList>
            <person name="Semeiks J."/>
            <person name="Borek D."/>
            <person name="Otwinowski Z."/>
            <person name="Grishin N.V."/>
        </authorList>
    </citation>
    <scope>NUCLEOTIDE SEQUENCE [LARGE SCALE GENOMIC DNA]</scope>
    <source>
        <strain evidence="3 4">IBT 40285</strain>
    </source>
</reference>
<organism evidence="3 4">
    <name type="scientific">Stachybotrys chlorohalonatus (strain IBT 40285)</name>
    <dbReference type="NCBI Taxonomy" id="1283841"/>
    <lineage>
        <taxon>Eukaryota</taxon>
        <taxon>Fungi</taxon>
        <taxon>Dikarya</taxon>
        <taxon>Ascomycota</taxon>
        <taxon>Pezizomycotina</taxon>
        <taxon>Sordariomycetes</taxon>
        <taxon>Hypocreomycetidae</taxon>
        <taxon>Hypocreales</taxon>
        <taxon>Stachybotryaceae</taxon>
        <taxon>Stachybotrys</taxon>
    </lineage>
</organism>
<dbReference type="InParanoid" id="A0A084Q867"/>
<dbReference type="Gene3D" id="2.70.50.70">
    <property type="match status" value="1"/>
</dbReference>
<dbReference type="OrthoDB" id="2342176at2759"/>